<dbReference type="GO" id="GO:0000287">
    <property type="term" value="F:magnesium ion binding"/>
    <property type="evidence" value="ECO:0007669"/>
    <property type="project" value="InterPro"/>
</dbReference>
<dbReference type="HOGENOM" id="CLU_118954_0_0_11"/>
<dbReference type="EMBL" id="CP011309">
    <property type="protein sequence ID" value="AKF28213.1"/>
    <property type="molecule type" value="Genomic_DNA"/>
</dbReference>
<name>A0A0F6WR68_9CORY</name>
<protein>
    <submittedName>
        <fullName evidence="1">Uncharacterized protein</fullName>
    </submittedName>
</protein>
<evidence type="ECO:0000313" key="2">
    <source>
        <dbReference type="Proteomes" id="UP000034037"/>
    </source>
</evidence>
<gene>
    <name evidence="1" type="ORF">YH66_11990</name>
</gene>
<dbReference type="Proteomes" id="UP000034037">
    <property type="component" value="Chromosome"/>
</dbReference>
<dbReference type="PATRIC" id="fig|92706.3.peg.2509"/>
<evidence type="ECO:0000313" key="1">
    <source>
        <dbReference type="EMBL" id="AKF28213.1"/>
    </source>
</evidence>
<proteinExistence type="predicted"/>
<keyword evidence="2" id="KW-1185">Reference proteome</keyword>
<dbReference type="GO" id="GO:0006281">
    <property type="term" value="P:DNA repair"/>
    <property type="evidence" value="ECO:0007669"/>
    <property type="project" value="InterPro"/>
</dbReference>
<accession>A0A0F6WR68</accession>
<dbReference type="GO" id="GO:0006310">
    <property type="term" value="P:DNA recombination"/>
    <property type="evidence" value="ECO:0007669"/>
    <property type="project" value="InterPro"/>
</dbReference>
<dbReference type="AlphaFoldDB" id="A0A0F6WR68"/>
<sequence length="157" mass="17574">MEFVPLGGVPDRDPDFEVDVDLPWLDPPLSMNDSGASRGAMFGRAKIIQEVRDTTVFLMRRHKVPKGDFVSVQLHFLPKNNVRRDTDNLVATLKPICDAIAKGAKTSPGYGLVEDDTPVFMAKPEPIIYHHPRGAKPRMWLTLKVWMDDQAPQVVGL</sequence>
<organism evidence="1 2">
    <name type="scientific">[Brevibacterium] flavum</name>
    <dbReference type="NCBI Taxonomy" id="92706"/>
    <lineage>
        <taxon>Bacteria</taxon>
        <taxon>Bacillati</taxon>
        <taxon>Actinomycetota</taxon>
        <taxon>Actinomycetes</taxon>
        <taxon>Mycobacteriales</taxon>
        <taxon>Corynebacteriaceae</taxon>
        <taxon>Corynebacterium</taxon>
    </lineage>
</organism>
<dbReference type="InterPro" id="IPR036614">
    <property type="entry name" value="RusA-like_sf"/>
</dbReference>
<dbReference type="SUPFAM" id="SSF103084">
    <property type="entry name" value="Holliday junction resolvase RusA"/>
    <property type="match status" value="1"/>
</dbReference>
<dbReference type="Gene3D" id="3.30.1330.70">
    <property type="entry name" value="Holliday junction resolvase RusA"/>
    <property type="match status" value="1"/>
</dbReference>
<reference evidence="1 2" key="1">
    <citation type="submission" date="2015-04" db="EMBL/GenBank/DDBJ databases">
        <title>Complete Genome Sequence of Brevibacterium flavum ATCC 15168.</title>
        <authorList>
            <person name="Ahn J."/>
            <person name="Park G."/>
            <person name="Jeon W."/>
            <person name="Jang Y."/>
            <person name="Jang M."/>
            <person name="Lee H."/>
            <person name="Lee H."/>
        </authorList>
    </citation>
    <scope>NUCLEOTIDE SEQUENCE [LARGE SCALE GENOMIC DNA]</scope>
    <source>
        <strain evidence="1 2">ATCC 15168</strain>
    </source>
</reference>